<evidence type="ECO:0000313" key="2">
    <source>
        <dbReference type="Proteomes" id="UP000324222"/>
    </source>
</evidence>
<keyword evidence="2" id="KW-1185">Reference proteome</keyword>
<accession>A0A5B7CKE2</accession>
<organism evidence="1 2">
    <name type="scientific">Portunus trituberculatus</name>
    <name type="common">Swimming crab</name>
    <name type="synonym">Neptunus trituberculatus</name>
    <dbReference type="NCBI Taxonomy" id="210409"/>
    <lineage>
        <taxon>Eukaryota</taxon>
        <taxon>Metazoa</taxon>
        <taxon>Ecdysozoa</taxon>
        <taxon>Arthropoda</taxon>
        <taxon>Crustacea</taxon>
        <taxon>Multicrustacea</taxon>
        <taxon>Malacostraca</taxon>
        <taxon>Eumalacostraca</taxon>
        <taxon>Eucarida</taxon>
        <taxon>Decapoda</taxon>
        <taxon>Pleocyemata</taxon>
        <taxon>Brachyura</taxon>
        <taxon>Eubrachyura</taxon>
        <taxon>Portunoidea</taxon>
        <taxon>Portunidae</taxon>
        <taxon>Portuninae</taxon>
        <taxon>Portunus</taxon>
    </lineage>
</organism>
<protein>
    <submittedName>
        <fullName evidence="1">Uncharacterized protein</fullName>
    </submittedName>
</protein>
<sequence>MRVIFSSRLREGVGGEWEDPETGVLPWWPGRVSNGVAVCDVFHGARALTKYLCGGKSLQCGDVNTGPTTQAVSSIAVFGYTLEAPRGNILRVSQQK</sequence>
<name>A0A5B7CKE2_PORTR</name>
<comment type="caution">
    <text evidence="1">The sequence shown here is derived from an EMBL/GenBank/DDBJ whole genome shotgun (WGS) entry which is preliminary data.</text>
</comment>
<proteinExistence type="predicted"/>
<gene>
    <name evidence="1" type="ORF">E2C01_000688</name>
</gene>
<dbReference type="AlphaFoldDB" id="A0A5B7CKE2"/>
<evidence type="ECO:0000313" key="1">
    <source>
        <dbReference type="EMBL" id="MPC08113.1"/>
    </source>
</evidence>
<reference evidence="1 2" key="1">
    <citation type="submission" date="2019-05" db="EMBL/GenBank/DDBJ databases">
        <title>Another draft genome of Portunus trituberculatus and its Hox gene families provides insights of decapod evolution.</title>
        <authorList>
            <person name="Jeong J.-H."/>
            <person name="Song I."/>
            <person name="Kim S."/>
            <person name="Choi T."/>
            <person name="Kim D."/>
            <person name="Ryu S."/>
            <person name="Kim W."/>
        </authorList>
    </citation>
    <scope>NUCLEOTIDE SEQUENCE [LARGE SCALE GENOMIC DNA]</scope>
    <source>
        <tissue evidence="1">Muscle</tissue>
    </source>
</reference>
<dbReference type="Proteomes" id="UP000324222">
    <property type="component" value="Unassembled WGS sequence"/>
</dbReference>
<dbReference type="EMBL" id="VSRR010000018">
    <property type="protein sequence ID" value="MPC08113.1"/>
    <property type="molecule type" value="Genomic_DNA"/>
</dbReference>